<dbReference type="EMBL" id="JADZGI010000001">
    <property type="protein sequence ID" value="MBH0112090.1"/>
    <property type="molecule type" value="Genomic_DNA"/>
</dbReference>
<dbReference type="SUPFAM" id="SSF88946">
    <property type="entry name" value="Sigma2 domain of RNA polymerase sigma factors"/>
    <property type="match status" value="1"/>
</dbReference>
<sequence length="197" mass="22191">MIPSSLERAQWLADHVLPHEAALRGWLSKRSTGTLEVEDIVQECYTTFAEMASVTHIHSPRNYLFQIATSIILQSVRRSKIVAFDALCDIDAAAIAADTPLPDAYAAAREELYRVLEVIENLPPQARQVFVLRRIQGQSQRDVAREMQIAESTVEKHLARAVRSLMDSFGRGGKTTAQASQVRRPHEEDYDRKGHKL</sequence>
<proteinExistence type="inferred from homology"/>
<dbReference type="PANTHER" id="PTHR43133:SF63">
    <property type="entry name" value="RNA POLYMERASE SIGMA FACTOR FECI-RELATED"/>
    <property type="match status" value="1"/>
</dbReference>
<keyword evidence="8" id="KW-1185">Reference proteome</keyword>
<evidence type="ECO:0000313" key="7">
    <source>
        <dbReference type="EMBL" id="MBH0112090.1"/>
    </source>
</evidence>
<reference evidence="7" key="1">
    <citation type="submission" date="2020-11" db="EMBL/GenBank/DDBJ databases">
        <title>Novosphingobium aureum sp. nov., a marine bacterium isolated from sediment of a salt flat.</title>
        <authorList>
            <person name="Yoo Y."/>
            <person name="Kim J.-J."/>
        </authorList>
    </citation>
    <scope>NUCLEOTIDE SEQUENCE</scope>
    <source>
        <strain evidence="7">YJ-S2-02</strain>
    </source>
</reference>
<keyword evidence="4" id="KW-0804">Transcription</keyword>
<evidence type="ECO:0000313" key="8">
    <source>
        <dbReference type="Proteomes" id="UP000617634"/>
    </source>
</evidence>
<evidence type="ECO:0000256" key="4">
    <source>
        <dbReference type="ARBA" id="ARBA00023163"/>
    </source>
</evidence>
<dbReference type="GO" id="GO:0003677">
    <property type="term" value="F:DNA binding"/>
    <property type="evidence" value="ECO:0007669"/>
    <property type="project" value="InterPro"/>
</dbReference>
<dbReference type="GO" id="GO:0016987">
    <property type="term" value="F:sigma factor activity"/>
    <property type="evidence" value="ECO:0007669"/>
    <property type="project" value="UniProtKB-KW"/>
</dbReference>
<dbReference type="PANTHER" id="PTHR43133">
    <property type="entry name" value="RNA POLYMERASE ECF-TYPE SIGMA FACTO"/>
    <property type="match status" value="1"/>
</dbReference>
<dbReference type="GO" id="GO:0006352">
    <property type="term" value="P:DNA-templated transcription initiation"/>
    <property type="evidence" value="ECO:0007669"/>
    <property type="project" value="InterPro"/>
</dbReference>
<evidence type="ECO:0000259" key="6">
    <source>
        <dbReference type="Pfam" id="PF08281"/>
    </source>
</evidence>
<gene>
    <name evidence="7" type="ORF">I5E68_03865</name>
</gene>
<evidence type="ECO:0000256" key="3">
    <source>
        <dbReference type="ARBA" id="ARBA00023082"/>
    </source>
</evidence>
<dbReference type="NCBIfam" id="TIGR02937">
    <property type="entry name" value="sigma70-ECF"/>
    <property type="match status" value="1"/>
</dbReference>
<evidence type="ECO:0000256" key="2">
    <source>
        <dbReference type="ARBA" id="ARBA00023015"/>
    </source>
</evidence>
<dbReference type="CDD" id="cd06171">
    <property type="entry name" value="Sigma70_r4"/>
    <property type="match status" value="1"/>
</dbReference>
<comment type="similarity">
    <text evidence="1">Belongs to the sigma-70 factor family. ECF subfamily.</text>
</comment>
<dbReference type="InterPro" id="IPR036388">
    <property type="entry name" value="WH-like_DNA-bd_sf"/>
</dbReference>
<keyword evidence="2" id="KW-0805">Transcription regulation</keyword>
<comment type="caution">
    <text evidence="7">The sequence shown here is derived from an EMBL/GenBank/DDBJ whole genome shotgun (WGS) entry which is preliminary data.</text>
</comment>
<feature type="compositionally biased region" description="Basic and acidic residues" evidence="5">
    <location>
        <begin position="184"/>
        <end position="197"/>
    </location>
</feature>
<organism evidence="7 8">
    <name type="scientific">Novosphingobium aureum</name>
    <dbReference type="NCBI Taxonomy" id="2792964"/>
    <lineage>
        <taxon>Bacteria</taxon>
        <taxon>Pseudomonadati</taxon>
        <taxon>Pseudomonadota</taxon>
        <taxon>Alphaproteobacteria</taxon>
        <taxon>Sphingomonadales</taxon>
        <taxon>Sphingomonadaceae</taxon>
        <taxon>Novosphingobium</taxon>
    </lineage>
</organism>
<dbReference type="RefSeq" id="WP_197160932.1">
    <property type="nucleotide sequence ID" value="NZ_JADZGI010000001.1"/>
</dbReference>
<dbReference type="SUPFAM" id="SSF88659">
    <property type="entry name" value="Sigma3 and sigma4 domains of RNA polymerase sigma factors"/>
    <property type="match status" value="1"/>
</dbReference>
<dbReference type="InterPro" id="IPR014284">
    <property type="entry name" value="RNA_pol_sigma-70_dom"/>
</dbReference>
<dbReference type="InterPro" id="IPR013249">
    <property type="entry name" value="RNA_pol_sigma70_r4_t2"/>
</dbReference>
<protein>
    <submittedName>
        <fullName evidence="7">RNA polymerase sigma factor</fullName>
    </submittedName>
</protein>
<dbReference type="AlphaFoldDB" id="A0A931MK33"/>
<dbReference type="Pfam" id="PF08281">
    <property type="entry name" value="Sigma70_r4_2"/>
    <property type="match status" value="1"/>
</dbReference>
<accession>A0A931MK33</accession>
<keyword evidence="3" id="KW-0731">Sigma factor</keyword>
<dbReference type="InterPro" id="IPR013324">
    <property type="entry name" value="RNA_pol_sigma_r3/r4-like"/>
</dbReference>
<name>A0A931MK33_9SPHN</name>
<evidence type="ECO:0000256" key="5">
    <source>
        <dbReference type="SAM" id="MobiDB-lite"/>
    </source>
</evidence>
<dbReference type="Proteomes" id="UP000617634">
    <property type="component" value="Unassembled WGS sequence"/>
</dbReference>
<dbReference type="InterPro" id="IPR039425">
    <property type="entry name" value="RNA_pol_sigma-70-like"/>
</dbReference>
<evidence type="ECO:0000256" key="1">
    <source>
        <dbReference type="ARBA" id="ARBA00010641"/>
    </source>
</evidence>
<dbReference type="InterPro" id="IPR013325">
    <property type="entry name" value="RNA_pol_sigma_r2"/>
</dbReference>
<dbReference type="Gene3D" id="1.10.10.10">
    <property type="entry name" value="Winged helix-like DNA-binding domain superfamily/Winged helix DNA-binding domain"/>
    <property type="match status" value="1"/>
</dbReference>
<feature type="domain" description="RNA polymerase sigma factor 70 region 4 type 2" evidence="6">
    <location>
        <begin position="114"/>
        <end position="165"/>
    </location>
</feature>
<feature type="region of interest" description="Disordered" evidence="5">
    <location>
        <begin position="169"/>
        <end position="197"/>
    </location>
</feature>